<organism evidence="1">
    <name type="scientific">Arundo donax</name>
    <name type="common">Giant reed</name>
    <name type="synonym">Donax arundinaceus</name>
    <dbReference type="NCBI Taxonomy" id="35708"/>
    <lineage>
        <taxon>Eukaryota</taxon>
        <taxon>Viridiplantae</taxon>
        <taxon>Streptophyta</taxon>
        <taxon>Embryophyta</taxon>
        <taxon>Tracheophyta</taxon>
        <taxon>Spermatophyta</taxon>
        <taxon>Magnoliopsida</taxon>
        <taxon>Liliopsida</taxon>
        <taxon>Poales</taxon>
        <taxon>Poaceae</taxon>
        <taxon>PACMAD clade</taxon>
        <taxon>Arundinoideae</taxon>
        <taxon>Arundineae</taxon>
        <taxon>Arundo</taxon>
    </lineage>
</organism>
<dbReference type="AlphaFoldDB" id="A0A0A9FX86"/>
<sequence>MHMCYYGIALILTEDGGLRFVGLNDGSLDLWSLERMGADGVVGWTHLMELDTQLSIDDSSCSTYLIGSTKGPDSDVVFVSTNVGIFMIELESQKVRKVCERGCGRYPIFPYMGFFTPSIVSCLPSLMSHVW</sequence>
<dbReference type="PANTHER" id="PTHR33186">
    <property type="entry name" value="OS10G0136150 PROTEIN-RELATED"/>
    <property type="match status" value="1"/>
</dbReference>
<name>A0A0A9FX86_ARUDO</name>
<reference evidence="1" key="2">
    <citation type="journal article" date="2015" name="Data Brief">
        <title>Shoot transcriptome of the giant reed, Arundo donax.</title>
        <authorList>
            <person name="Barrero R.A."/>
            <person name="Guerrero F.D."/>
            <person name="Moolhuijzen P."/>
            <person name="Goolsby J.A."/>
            <person name="Tidwell J."/>
            <person name="Bellgard S.E."/>
            <person name="Bellgard M.I."/>
        </authorList>
    </citation>
    <scope>NUCLEOTIDE SEQUENCE</scope>
    <source>
        <tissue evidence="1">Shoot tissue taken approximately 20 cm above the soil surface</tissue>
    </source>
</reference>
<reference evidence="1" key="1">
    <citation type="submission" date="2014-09" db="EMBL/GenBank/DDBJ databases">
        <authorList>
            <person name="Magalhaes I.L.F."/>
            <person name="Oliveira U."/>
            <person name="Santos F.R."/>
            <person name="Vidigal T.H.D.A."/>
            <person name="Brescovit A.D."/>
            <person name="Santos A.J."/>
        </authorList>
    </citation>
    <scope>NUCLEOTIDE SEQUENCE</scope>
    <source>
        <tissue evidence="1">Shoot tissue taken approximately 20 cm above the soil surface</tissue>
    </source>
</reference>
<proteinExistence type="predicted"/>
<accession>A0A0A9FX86</accession>
<evidence type="ECO:0000313" key="1">
    <source>
        <dbReference type="EMBL" id="JAE12958.1"/>
    </source>
</evidence>
<dbReference type="EMBL" id="GBRH01184938">
    <property type="protein sequence ID" value="JAE12958.1"/>
    <property type="molecule type" value="Transcribed_RNA"/>
</dbReference>
<protein>
    <submittedName>
        <fullName evidence="1">Uncharacterized protein</fullName>
    </submittedName>
</protein>
<dbReference type="PANTHER" id="PTHR33186:SF15">
    <property type="entry name" value="OS06G0249850 PROTEIN"/>
    <property type="match status" value="1"/>
</dbReference>